<dbReference type="Pfam" id="PF05157">
    <property type="entry name" value="MshEN"/>
    <property type="match status" value="1"/>
</dbReference>
<comment type="caution">
    <text evidence="5">The sequence shown here is derived from an EMBL/GenBank/DDBJ whole genome shotgun (WGS) entry which is preliminary data.</text>
</comment>
<dbReference type="InterPro" id="IPR007831">
    <property type="entry name" value="T2SS_GspE_N"/>
</dbReference>
<dbReference type="InterPro" id="IPR001482">
    <property type="entry name" value="T2SS/T4SS_dom"/>
</dbReference>
<dbReference type="EMBL" id="LBSR01000003">
    <property type="protein sequence ID" value="KKQ23202.1"/>
    <property type="molecule type" value="Genomic_DNA"/>
</dbReference>
<dbReference type="InterPro" id="IPR037257">
    <property type="entry name" value="T2SS_E_N_sf"/>
</dbReference>
<comment type="similarity">
    <text evidence="1">Belongs to the GSP E family.</text>
</comment>
<evidence type="ECO:0000313" key="5">
    <source>
        <dbReference type="EMBL" id="KKQ23202.1"/>
    </source>
</evidence>
<dbReference type="CDD" id="cd01129">
    <property type="entry name" value="PulE-GspE-like"/>
    <property type="match status" value="1"/>
</dbReference>
<keyword evidence="3" id="KW-0067">ATP-binding</keyword>
<dbReference type="AlphaFoldDB" id="A0A0G0FZG5"/>
<organism evidence="5 6">
    <name type="scientific">Candidatus Wolfebacteria bacterium GW2011_GWC1_37_10</name>
    <dbReference type="NCBI Taxonomy" id="1619010"/>
    <lineage>
        <taxon>Bacteria</taxon>
        <taxon>Candidatus Wolfeibacteriota</taxon>
    </lineage>
</organism>
<reference evidence="5 6" key="1">
    <citation type="journal article" date="2015" name="Nature">
        <title>rRNA introns, odd ribosomes, and small enigmatic genomes across a large radiation of phyla.</title>
        <authorList>
            <person name="Brown C.T."/>
            <person name="Hug L.A."/>
            <person name="Thomas B.C."/>
            <person name="Sharon I."/>
            <person name="Castelle C.J."/>
            <person name="Singh A."/>
            <person name="Wilkins M.J."/>
            <person name="Williams K.H."/>
            <person name="Banfield J.F."/>
        </authorList>
    </citation>
    <scope>NUCLEOTIDE SEQUENCE [LARGE SCALE GENOMIC DNA]</scope>
</reference>
<dbReference type="Proteomes" id="UP000034044">
    <property type="component" value="Unassembled WGS sequence"/>
</dbReference>
<sequence length="578" mass="64546">MENKNLIQELVKQNLLSDETAKKISNEAALARKTVEDLIYERRLIDEEKLANVKSLILGVPFKKINFDEIGDDVLNLIPKETVKNYKAVPINQTGDMLVVGMVNPDDSKAQEALKFVAKQLRVNLGVYLIVPSVWEAALRRFSPYRSGIEEAVKSLNLDSTKISTQRIVQLEEVSTVSASEEAPIIKIVAETLKEAVWQKASDIHIEPQRNRARIRFRIDGELQETSSIPLELHQPIISRLKVLSNLKIDETRIPQDGRFRTVLLGRDIDFRVATFPTPVGEKMAIRVLDPNVGLRGLEELGLVGKNLEILRKSAKEPYGMILITGPTGSGKTTTLYAIMQNFNKEDVNIVSLEDPVEYFIDGLNQSQVRPEIGYDFASGLRQILRQDPDVIMVGEIRDSETAALAIHAALTGHIVLSTLHTNNAAGVIPRLVDMKVESFLLPSSLNLMIAQRLVLKLCQKCKIAENASLEINEIIKKNLAVLPKDVIGKNTGDSYKIYHAKGCPACKNKGVIGRIALFEVLEVTNELKEIMSREPNELKILEEAKRQGMMNLRQDGILKALDGIVSIEEVLRETTEM</sequence>
<dbReference type="PROSITE" id="PS00662">
    <property type="entry name" value="T2SP_E"/>
    <property type="match status" value="1"/>
</dbReference>
<dbReference type="SMART" id="SM00382">
    <property type="entry name" value="AAA"/>
    <property type="match status" value="1"/>
</dbReference>
<evidence type="ECO:0000256" key="3">
    <source>
        <dbReference type="ARBA" id="ARBA00022840"/>
    </source>
</evidence>
<keyword evidence="2" id="KW-0547">Nucleotide-binding</keyword>
<dbReference type="SUPFAM" id="SSF160246">
    <property type="entry name" value="EspE N-terminal domain-like"/>
    <property type="match status" value="1"/>
</dbReference>
<dbReference type="InterPro" id="IPR003593">
    <property type="entry name" value="AAA+_ATPase"/>
</dbReference>
<dbReference type="GO" id="GO:0005524">
    <property type="term" value="F:ATP binding"/>
    <property type="evidence" value="ECO:0007669"/>
    <property type="project" value="UniProtKB-KW"/>
</dbReference>
<dbReference type="GO" id="GO:0016887">
    <property type="term" value="F:ATP hydrolysis activity"/>
    <property type="evidence" value="ECO:0007669"/>
    <property type="project" value="TreeGrafter"/>
</dbReference>
<proteinExistence type="inferred from homology"/>
<dbReference type="PANTHER" id="PTHR30258">
    <property type="entry name" value="TYPE II SECRETION SYSTEM PROTEIN GSPE-RELATED"/>
    <property type="match status" value="1"/>
</dbReference>
<evidence type="ECO:0000256" key="2">
    <source>
        <dbReference type="ARBA" id="ARBA00022741"/>
    </source>
</evidence>
<dbReference type="GO" id="GO:0005886">
    <property type="term" value="C:plasma membrane"/>
    <property type="evidence" value="ECO:0007669"/>
    <property type="project" value="TreeGrafter"/>
</dbReference>
<protein>
    <submittedName>
        <fullName evidence="5">Type II secretion system protein E</fullName>
    </submittedName>
</protein>
<evidence type="ECO:0000259" key="4">
    <source>
        <dbReference type="PROSITE" id="PS00662"/>
    </source>
</evidence>
<accession>A0A0G0FZG5</accession>
<dbReference type="SUPFAM" id="SSF52540">
    <property type="entry name" value="P-loop containing nucleoside triphosphate hydrolases"/>
    <property type="match status" value="1"/>
</dbReference>
<dbReference type="Gene3D" id="3.40.50.300">
    <property type="entry name" value="P-loop containing nucleotide triphosphate hydrolases"/>
    <property type="match status" value="1"/>
</dbReference>
<dbReference type="PANTHER" id="PTHR30258:SF1">
    <property type="entry name" value="PROTEIN TRANSPORT PROTEIN HOFB HOMOLOG"/>
    <property type="match status" value="1"/>
</dbReference>
<gene>
    <name evidence="5" type="ORF">US36_C0003G0036</name>
</gene>
<evidence type="ECO:0000256" key="1">
    <source>
        <dbReference type="ARBA" id="ARBA00006611"/>
    </source>
</evidence>
<dbReference type="Pfam" id="PF00437">
    <property type="entry name" value="T2SSE"/>
    <property type="match status" value="1"/>
</dbReference>
<dbReference type="Gene3D" id="3.30.300.160">
    <property type="entry name" value="Type II secretion system, protein E, N-terminal domain"/>
    <property type="match status" value="1"/>
</dbReference>
<evidence type="ECO:0000313" key="6">
    <source>
        <dbReference type="Proteomes" id="UP000034044"/>
    </source>
</evidence>
<name>A0A0G0FZG5_9BACT</name>
<feature type="domain" description="Bacterial type II secretion system protein E" evidence="4">
    <location>
        <begin position="385"/>
        <end position="399"/>
    </location>
</feature>
<dbReference type="Gene3D" id="3.30.450.90">
    <property type="match status" value="1"/>
</dbReference>
<dbReference type="InterPro" id="IPR027417">
    <property type="entry name" value="P-loop_NTPase"/>
</dbReference>